<name>A0ABY0IV53_9RHOO</name>
<gene>
    <name evidence="9" type="primary">ftsQ</name>
    <name evidence="11" type="ORF">EV678_1709</name>
</gene>
<proteinExistence type="inferred from homology"/>
<protein>
    <recommendedName>
        <fullName evidence="9">Cell division protein FtsQ</fullName>
    </recommendedName>
</protein>
<dbReference type="PANTHER" id="PTHR35851">
    <property type="entry name" value="CELL DIVISION PROTEIN FTSQ"/>
    <property type="match status" value="1"/>
</dbReference>
<keyword evidence="8 9" id="KW-0131">Cell cycle</keyword>
<dbReference type="InterPro" id="IPR013685">
    <property type="entry name" value="POTRA_FtsQ_type"/>
</dbReference>
<evidence type="ECO:0000256" key="8">
    <source>
        <dbReference type="ARBA" id="ARBA00023306"/>
    </source>
</evidence>
<comment type="subunit">
    <text evidence="9">Part of a complex composed of FtsB, FtsL and FtsQ.</text>
</comment>
<dbReference type="InterPro" id="IPR026579">
    <property type="entry name" value="FtsQ"/>
</dbReference>
<sequence>MWHKPQLMTAVADLLLAAGAAALLVALGLGAARLPLFPLKEVVFAQELREVQRGEVERALSGLVRGNFFSVNLDALRTALEKLPWVRKAEVRRAWPSRLEVRVEEHRPAARWGEGSGQLVNTYGEVFAASLPQSRGEGLPQLNGPIGTAPDVLRRFDEFSRQLQPTGRQPLQLVLSPRLAWQLKLDDGMVLELGREQPKAPVGQRLSRFIEIYHSVLAERTPRPQVVDLRYPNGFALRLAAAGK</sequence>
<dbReference type="Pfam" id="PF03799">
    <property type="entry name" value="FtsQ_DivIB_C"/>
    <property type="match status" value="1"/>
</dbReference>
<evidence type="ECO:0000256" key="7">
    <source>
        <dbReference type="ARBA" id="ARBA00023136"/>
    </source>
</evidence>
<organism evidence="11 12">
    <name type="scientific">Azospira oryzae</name>
    <dbReference type="NCBI Taxonomy" id="146939"/>
    <lineage>
        <taxon>Bacteria</taxon>
        <taxon>Pseudomonadati</taxon>
        <taxon>Pseudomonadota</taxon>
        <taxon>Betaproteobacteria</taxon>
        <taxon>Rhodocyclales</taxon>
        <taxon>Rhodocyclaceae</taxon>
        <taxon>Azospira</taxon>
    </lineage>
</organism>
<dbReference type="EMBL" id="SHKM01000001">
    <property type="protein sequence ID" value="RZT90886.1"/>
    <property type="molecule type" value="Genomic_DNA"/>
</dbReference>
<reference evidence="11 12" key="1">
    <citation type="submission" date="2019-02" db="EMBL/GenBank/DDBJ databases">
        <title>Genomic Encyclopedia of Type Strains, Phase IV (KMG-IV): sequencing the most valuable type-strain genomes for metagenomic binning, comparative biology and taxonomic classification.</title>
        <authorList>
            <person name="Goeker M."/>
        </authorList>
    </citation>
    <scope>NUCLEOTIDE SEQUENCE [LARGE SCALE GENOMIC DNA]</scope>
    <source>
        <strain evidence="11 12">DSM 21223</strain>
    </source>
</reference>
<evidence type="ECO:0000259" key="10">
    <source>
        <dbReference type="PROSITE" id="PS51779"/>
    </source>
</evidence>
<dbReference type="Gene3D" id="3.40.50.11690">
    <property type="entry name" value="Cell division protein FtsQ/DivIB"/>
    <property type="match status" value="1"/>
</dbReference>
<keyword evidence="4 9" id="KW-0132">Cell division</keyword>
<comment type="similarity">
    <text evidence="9">Belongs to the FtsQ/DivIB family. FtsQ subfamily.</text>
</comment>
<dbReference type="GO" id="GO:0051301">
    <property type="term" value="P:cell division"/>
    <property type="evidence" value="ECO:0007669"/>
    <property type="project" value="UniProtKB-KW"/>
</dbReference>
<evidence type="ECO:0000256" key="3">
    <source>
        <dbReference type="ARBA" id="ARBA00022519"/>
    </source>
</evidence>
<comment type="function">
    <text evidence="9">Essential cell division protein. May link together the upstream cell division proteins, which are predominantly cytoplasmic, with the downstream cell division proteins, which are predominantly periplasmic. May control correct divisome assembly.</text>
</comment>
<evidence type="ECO:0000256" key="6">
    <source>
        <dbReference type="ARBA" id="ARBA00022989"/>
    </source>
</evidence>
<evidence type="ECO:0000256" key="1">
    <source>
        <dbReference type="ARBA" id="ARBA00004370"/>
    </source>
</evidence>
<keyword evidence="2 9" id="KW-1003">Cell membrane</keyword>
<dbReference type="InterPro" id="IPR034746">
    <property type="entry name" value="POTRA"/>
</dbReference>
<evidence type="ECO:0000313" key="11">
    <source>
        <dbReference type="EMBL" id="RZT90886.1"/>
    </source>
</evidence>
<keyword evidence="12" id="KW-1185">Reference proteome</keyword>
<feature type="domain" description="POTRA" evidence="10">
    <location>
        <begin position="37"/>
        <end position="106"/>
    </location>
</feature>
<dbReference type="PROSITE" id="PS51779">
    <property type="entry name" value="POTRA"/>
    <property type="match status" value="1"/>
</dbReference>
<dbReference type="HAMAP" id="MF_00911">
    <property type="entry name" value="FtsQ_subfam"/>
    <property type="match status" value="1"/>
</dbReference>
<comment type="subcellular location">
    <subcellularLocation>
        <location evidence="9">Cell inner membrane</location>
        <topology evidence="9">Single-pass type II membrane protein</topology>
    </subcellularLocation>
    <subcellularLocation>
        <location evidence="1">Membrane</location>
    </subcellularLocation>
    <text evidence="9">Localizes to the division septum.</text>
</comment>
<evidence type="ECO:0000256" key="9">
    <source>
        <dbReference type="HAMAP-Rule" id="MF_00911"/>
    </source>
</evidence>
<comment type="caution">
    <text evidence="11">The sequence shown here is derived from an EMBL/GenBank/DDBJ whole genome shotgun (WGS) entry which is preliminary data.</text>
</comment>
<keyword evidence="5 9" id="KW-0812">Transmembrane</keyword>
<evidence type="ECO:0000256" key="4">
    <source>
        <dbReference type="ARBA" id="ARBA00022618"/>
    </source>
</evidence>
<evidence type="ECO:0000256" key="5">
    <source>
        <dbReference type="ARBA" id="ARBA00022692"/>
    </source>
</evidence>
<evidence type="ECO:0000313" key="12">
    <source>
        <dbReference type="Proteomes" id="UP000292136"/>
    </source>
</evidence>
<keyword evidence="3 9" id="KW-0997">Cell inner membrane</keyword>
<dbReference type="PANTHER" id="PTHR35851:SF1">
    <property type="entry name" value="CELL DIVISION PROTEIN FTSQ"/>
    <property type="match status" value="1"/>
</dbReference>
<accession>A0ABY0IV53</accession>
<evidence type="ECO:0000256" key="2">
    <source>
        <dbReference type="ARBA" id="ARBA00022475"/>
    </source>
</evidence>
<dbReference type="RefSeq" id="WP_130459171.1">
    <property type="nucleotide sequence ID" value="NZ_SHKM01000001.1"/>
</dbReference>
<dbReference type="InterPro" id="IPR045335">
    <property type="entry name" value="FtsQ_C_sf"/>
</dbReference>
<dbReference type="Proteomes" id="UP000292136">
    <property type="component" value="Unassembled WGS sequence"/>
</dbReference>
<dbReference type="Gene3D" id="3.10.20.310">
    <property type="entry name" value="membrane protein fhac"/>
    <property type="match status" value="1"/>
</dbReference>
<dbReference type="Pfam" id="PF08478">
    <property type="entry name" value="POTRA_1"/>
    <property type="match status" value="1"/>
</dbReference>
<dbReference type="InterPro" id="IPR005548">
    <property type="entry name" value="Cell_div_FtsQ/DivIB_C"/>
</dbReference>
<keyword evidence="7 9" id="KW-0472">Membrane</keyword>
<keyword evidence="6 9" id="KW-1133">Transmembrane helix</keyword>